<dbReference type="Proteomes" id="UP000295414">
    <property type="component" value="Unassembled WGS sequence"/>
</dbReference>
<gene>
    <name evidence="1" type="ORF">EDC34_102334</name>
</gene>
<evidence type="ECO:0000313" key="2">
    <source>
        <dbReference type="Proteomes" id="UP000295414"/>
    </source>
</evidence>
<organism evidence="1 2">
    <name type="scientific">Thermomonas haemolytica</name>
    <dbReference type="NCBI Taxonomy" id="141949"/>
    <lineage>
        <taxon>Bacteria</taxon>
        <taxon>Pseudomonadati</taxon>
        <taxon>Pseudomonadota</taxon>
        <taxon>Gammaproteobacteria</taxon>
        <taxon>Lysobacterales</taxon>
        <taxon>Lysobacteraceae</taxon>
        <taxon>Thermomonas</taxon>
    </lineage>
</organism>
<sequence length="39" mass="4604">LGEVCYRYNHRGEDLKPLIYKLLKQTSIQELMPTLVRKG</sequence>
<reference evidence="1 2" key="1">
    <citation type="submission" date="2019-03" db="EMBL/GenBank/DDBJ databases">
        <title>Genomic Encyclopedia of Type Strains, Phase IV (KMG-IV): sequencing the most valuable type-strain genomes for metagenomic binning, comparative biology and taxonomic classification.</title>
        <authorList>
            <person name="Goeker M."/>
        </authorList>
    </citation>
    <scope>NUCLEOTIDE SEQUENCE [LARGE SCALE GENOMIC DNA]</scope>
    <source>
        <strain evidence="1 2">DSM 13605</strain>
    </source>
</reference>
<keyword evidence="2" id="KW-1185">Reference proteome</keyword>
<proteinExistence type="predicted"/>
<dbReference type="AlphaFoldDB" id="A0A4R3N8E7"/>
<comment type="caution">
    <text evidence="1">The sequence shown here is derived from an EMBL/GenBank/DDBJ whole genome shotgun (WGS) entry which is preliminary data.</text>
</comment>
<feature type="non-terminal residue" evidence="1">
    <location>
        <position position="1"/>
    </location>
</feature>
<protein>
    <submittedName>
        <fullName evidence="1">Uncharacterized protein</fullName>
    </submittedName>
</protein>
<evidence type="ECO:0000313" key="1">
    <source>
        <dbReference type="EMBL" id="TCT25446.1"/>
    </source>
</evidence>
<accession>A0A4R3N8E7</accession>
<name>A0A4R3N8E7_9GAMM</name>
<dbReference type="EMBL" id="SMAP01000002">
    <property type="protein sequence ID" value="TCT25446.1"/>
    <property type="molecule type" value="Genomic_DNA"/>
</dbReference>